<dbReference type="GO" id="GO:0043565">
    <property type="term" value="F:sequence-specific DNA binding"/>
    <property type="evidence" value="ECO:0007669"/>
    <property type="project" value="InterPro"/>
</dbReference>
<keyword evidence="6" id="KW-0597">Phosphoprotein</keyword>
<dbReference type="GO" id="GO:0008270">
    <property type="term" value="F:zinc ion binding"/>
    <property type="evidence" value="ECO:0007669"/>
    <property type="project" value="UniProtKB-KW"/>
</dbReference>
<keyword evidence="10" id="KW-0206">Cytoskeleton</keyword>
<comment type="similarity">
    <text evidence="11">Belongs to the dynactin subunit 4 family.</text>
</comment>
<comment type="caution">
    <text evidence="17">The sequence shown here is derived from an EMBL/GenBank/DDBJ whole genome shotgun (WGS) entry which is preliminary data.</text>
</comment>
<evidence type="ECO:0000313" key="18">
    <source>
        <dbReference type="Proteomes" id="UP000570595"/>
    </source>
</evidence>
<comment type="subcellular location">
    <subcellularLocation>
        <location evidence="1">Cytoplasm</location>
        <location evidence="1">Cytoskeleton</location>
        <location evidence="1">Microtubule organizing center</location>
        <location evidence="1">Centrosome</location>
    </subcellularLocation>
    <subcellularLocation>
        <location evidence="2">Cytoplasm</location>
        <location evidence="2">Cytoskeleton</location>
        <location evidence="2">Stress fiber</location>
    </subcellularLocation>
    <subcellularLocation>
        <location evidence="3">Cytoplasm</location>
        <location evidence="3">Myofibril</location>
    </subcellularLocation>
</comment>
<dbReference type="PROSITE" id="PS50114">
    <property type="entry name" value="GATA_ZN_FINGER_2"/>
    <property type="match status" value="1"/>
</dbReference>
<keyword evidence="4" id="KW-0963">Cytoplasm</keyword>
<dbReference type="EMBL" id="JABAHT010000620">
    <property type="protein sequence ID" value="KAF4653459.1"/>
    <property type="molecule type" value="Genomic_DNA"/>
</dbReference>
<dbReference type="GO" id="GO:0005869">
    <property type="term" value="C:dynactin complex"/>
    <property type="evidence" value="ECO:0007669"/>
    <property type="project" value="InterPro"/>
</dbReference>
<evidence type="ECO:0000256" key="8">
    <source>
        <dbReference type="ARBA" id="ARBA00022990"/>
    </source>
</evidence>
<proteinExistence type="inferred from homology"/>
<evidence type="ECO:0000256" key="4">
    <source>
        <dbReference type="ARBA" id="ARBA00022490"/>
    </source>
</evidence>
<dbReference type="GO" id="GO:0006355">
    <property type="term" value="P:regulation of DNA-templated transcription"/>
    <property type="evidence" value="ECO:0007669"/>
    <property type="project" value="InterPro"/>
</dbReference>
<keyword evidence="14" id="KW-0862">Zinc</keyword>
<dbReference type="PANTHER" id="PTHR13034">
    <property type="entry name" value="DYNACTIN P62 SUBUNIT"/>
    <property type="match status" value="1"/>
</dbReference>
<keyword evidence="14" id="KW-0863">Zinc-finger</keyword>
<name>A0A7J6L3K1_PEROL</name>
<evidence type="ECO:0000256" key="5">
    <source>
        <dbReference type="ARBA" id="ARBA00022499"/>
    </source>
</evidence>
<evidence type="ECO:0000256" key="7">
    <source>
        <dbReference type="ARBA" id="ARBA00022843"/>
    </source>
</evidence>
<feature type="compositionally biased region" description="Basic residues" evidence="15">
    <location>
        <begin position="687"/>
        <end position="696"/>
    </location>
</feature>
<evidence type="ECO:0000256" key="2">
    <source>
        <dbReference type="ARBA" id="ARBA00004529"/>
    </source>
</evidence>
<feature type="region of interest" description="Disordered" evidence="15">
    <location>
        <begin position="924"/>
        <end position="951"/>
    </location>
</feature>
<comment type="subunit">
    <text evidence="13">Subunit of dynactin, a multiprotein complex part of a tripartite complex with dynein and a adapter, such as BICDL1, BICD2 or HOOK3. The dynactin complex is built around ACTR1A/ACTB filament and consists of an actin-related filament composed of a shoulder domain, a pointed end and a barbed end. Its length is defined by its flexible shoulder domain. The soulder is composed of 2 DCTN1 subunits, 4 DCTN2 and 2 DCTN3. The 4 DCNT2 (via N-terminus) bind the ACTR1A filament and act as molecular rulers to determine the length. The pointed end is important for binding dynein-dynactin cargo adapters. Consists of 4 subunits: ACTR10, DCNT4, DCTN5 and DCTN6. The barbed end is composed of a CAPZA1:CAPZB heterodimers, which binds ACTR1A/ACTB filament and dynactin and stabilizes dynactin. Interacts with ATP7B, but not ATP7A, in a copper-dependent manner. Interacts with ANK2; this interaction is required for localization at costameres. Interacts with N4BP2L1.</text>
</comment>
<keyword evidence="8" id="KW-0007">Acetylation</keyword>
<feature type="domain" description="GATA-type" evidence="16">
    <location>
        <begin position="101"/>
        <end position="131"/>
    </location>
</feature>
<evidence type="ECO:0000256" key="13">
    <source>
        <dbReference type="ARBA" id="ARBA00093507"/>
    </source>
</evidence>
<evidence type="ECO:0000256" key="3">
    <source>
        <dbReference type="ARBA" id="ARBA00004657"/>
    </source>
</evidence>
<evidence type="ECO:0000256" key="11">
    <source>
        <dbReference type="ARBA" id="ARBA00034776"/>
    </source>
</evidence>
<feature type="compositionally biased region" description="Low complexity" evidence="15">
    <location>
        <begin position="8"/>
        <end position="22"/>
    </location>
</feature>
<feature type="compositionally biased region" description="Basic and acidic residues" evidence="15">
    <location>
        <begin position="925"/>
        <end position="938"/>
    </location>
</feature>
<evidence type="ECO:0000256" key="6">
    <source>
        <dbReference type="ARBA" id="ARBA00022553"/>
    </source>
</evidence>
<sequence length="951" mass="104625">MKSPSQAPRSWTPRVSRTPTTTKSRRSQAAPVNAGQSKLTISQLKSMVESHEGGARQLTSAPLQRVQLIPTQVVERSEPALTIVAGDPGAGSVPNPMFSAAASMSSCDNCKRVGVALWEDELTGEAFCDDCWSMWEAQAAAQDDAQQRQETPVEDWFMMDTTTDEEGDCDMLDDGDDDDIDPAVLYGSGPAIGGGQAARQQPQQSHRPAPNFAQRSLVALELGKNSNDLYEMCLDKQLLDAYNNAAVNHRVPLVESPTGSESSKVGKKAAAGKGVKFNTGGAVRFFDTDAELQDPCRCEFPIEVKEFDGQSCHHANYIGMTRAAAAAAASAQQEQRHMSTLADYSSDELRNVEAPWRLAQAVVASYCWVTADDDVVRGVEVMAFRVYYNQAVAMLREKLASKQESVEFVPKKDPGVTGNFEVTVDGAMVHSKQNGDGFLHSNPASFEKALLNTIRFLGVWLSVVNAITYLFSGLLSASVQIVECEQRFVGEGYIKRIGTYEYRCFLKDILGENDACGITYITGWADEDFRRKGSAVEKSSSVESWRTDCSVYELFMCSGCNRLASPFEIDEEVVSYYCTNCLEVLPQSAVAAHKGSLILQVPEVLRVSDMSSNTRGDAYELVCGSGECDYHSGSAGLIAASPDALLTKARSLEDAAVDAEWMRGVLPVYRERCLKSSEHPSPSTRSASKHSGWRSVRHLKDPSTPWSLTDLDAKLASSSSADGDYVRDGLPLSRSEDDRVRTSSPPVRSPLAARRSYRHAAKCKKLLLKSQILPDHSQPYSMRAYASDFVPLCALRDGTGGTRPTMRVEEDYLEFYITLRNPRSEPIEVRFDTRLNDDFVGQLVPPCHSNWPGEISQYEKRHADTIPNLRFLTEPFTILVGGSDMDLSESEIVTAQESPPELVQSQRHRAAVKLTVRKTSQPTKCVDESVKSPLREGLSRVMLKPRPPNRK</sequence>
<evidence type="ECO:0000259" key="16">
    <source>
        <dbReference type="PROSITE" id="PS50114"/>
    </source>
</evidence>
<gene>
    <name evidence="17" type="ORF">FOZ61_008981</name>
</gene>
<dbReference type="PANTHER" id="PTHR13034:SF2">
    <property type="entry name" value="DYNACTIN SUBUNIT 4"/>
    <property type="match status" value="1"/>
</dbReference>
<organism evidence="17 18">
    <name type="scientific">Perkinsus olseni</name>
    <name type="common">Perkinsus atlanticus</name>
    <dbReference type="NCBI Taxonomy" id="32597"/>
    <lineage>
        <taxon>Eukaryota</taxon>
        <taxon>Sar</taxon>
        <taxon>Alveolata</taxon>
        <taxon>Perkinsozoa</taxon>
        <taxon>Perkinsea</taxon>
        <taxon>Perkinsida</taxon>
        <taxon>Perkinsidae</taxon>
        <taxon>Perkinsus</taxon>
    </lineage>
</organism>
<dbReference type="Proteomes" id="UP000570595">
    <property type="component" value="Unassembled WGS sequence"/>
</dbReference>
<dbReference type="InterPro" id="IPR000679">
    <property type="entry name" value="Znf_GATA"/>
</dbReference>
<evidence type="ECO:0000256" key="14">
    <source>
        <dbReference type="PROSITE-ProRule" id="PRU00094"/>
    </source>
</evidence>
<evidence type="ECO:0000313" key="17">
    <source>
        <dbReference type="EMBL" id="KAF4653459.1"/>
    </source>
</evidence>
<accession>A0A7J6L3K1</accession>
<dbReference type="GO" id="GO:0005813">
    <property type="term" value="C:centrosome"/>
    <property type="evidence" value="ECO:0007669"/>
    <property type="project" value="UniProtKB-SubCell"/>
</dbReference>
<dbReference type="OrthoDB" id="283815at2759"/>
<evidence type="ECO:0000256" key="10">
    <source>
        <dbReference type="ARBA" id="ARBA00023212"/>
    </source>
</evidence>
<feature type="region of interest" description="Disordered" evidence="15">
    <location>
        <begin position="1"/>
        <end position="38"/>
    </location>
</feature>
<keyword evidence="7" id="KW-0832">Ubl conjugation</keyword>
<feature type="region of interest" description="Disordered" evidence="15">
    <location>
        <begin position="719"/>
        <end position="756"/>
    </location>
</feature>
<dbReference type="InterPro" id="IPR008603">
    <property type="entry name" value="DCTN4"/>
</dbReference>
<evidence type="ECO:0000256" key="1">
    <source>
        <dbReference type="ARBA" id="ARBA00004300"/>
    </source>
</evidence>
<evidence type="ECO:0000256" key="15">
    <source>
        <dbReference type="SAM" id="MobiDB-lite"/>
    </source>
</evidence>
<dbReference type="GO" id="GO:0001725">
    <property type="term" value="C:stress fiber"/>
    <property type="evidence" value="ECO:0007669"/>
    <property type="project" value="UniProtKB-SubCell"/>
</dbReference>
<protein>
    <recommendedName>
        <fullName evidence="12">Dynactin subunit 4</fullName>
    </recommendedName>
</protein>
<keyword evidence="14" id="KW-0479">Metal-binding</keyword>
<evidence type="ECO:0000256" key="9">
    <source>
        <dbReference type="ARBA" id="ARBA00023054"/>
    </source>
</evidence>
<dbReference type="AlphaFoldDB" id="A0A7J6L3K1"/>
<evidence type="ECO:0000256" key="12">
    <source>
        <dbReference type="ARBA" id="ARBA00034864"/>
    </source>
</evidence>
<feature type="region of interest" description="Disordered" evidence="15">
    <location>
        <begin position="676"/>
        <end position="696"/>
    </location>
</feature>
<reference evidence="17 18" key="1">
    <citation type="submission" date="2020-04" db="EMBL/GenBank/DDBJ databases">
        <title>Perkinsus olseni comparative genomics.</title>
        <authorList>
            <person name="Bogema D.R."/>
        </authorList>
    </citation>
    <scope>NUCLEOTIDE SEQUENCE [LARGE SCALE GENOMIC DNA]</scope>
    <source>
        <strain evidence="17">ATCC PRA-179</strain>
    </source>
</reference>
<keyword evidence="9" id="KW-0175">Coiled coil</keyword>
<dbReference type="Gene3D" id="3.40.30.10">
    <property type="entry name" value="Glutaredoxin"/>
    <property type="match status" value="1"/>
</dbReference>
<keyword evidence="5" id="KW-1017">Isopeptide bond</keyword>